<feature type="binding site" evidence="16">
    <location>
        <position position="219"/>
    </location>
    <ligand>
        <name>Ca(2+)</name>
        <dbReference type="ChEBI" id="CHEBI:29108"/>
        <label>1</label>
    </ligand>
</feature>
<dbReference type="InterPro" id="IPR013273">
    <property type="entry name" value="ADAMTS/ADAMTS-like"/>
</dbReference>
<dbReference type="GO" id="GO:0004222">
    <property type="term" value="F:metalloendopeptidase activity"/>
    <property type="evidence" value="ECO:0007669"/>
    <property type="project" value="InterPro"/>
</dbReference>
<feature type="domain" description="Peptidase M12B" evidence="19">
    <location>
        <begin position="216"/>
        <end position="425"/>
    </location>
</feature>
<dbReference type="InterPro" id="IPR050439">
    <property type="entry name" value="ADAMTS_ADAMTS-like"/>
</dbReference>
<dbReference type="Pfam" id="PF01421">
    <property type="entry name" value="Reprolysin"/>
    <property type="match status" value="1"/>
</dbReference>
<feature type="disulfide bond" evidence="17">
    <location>
        <begin position="446"/>
        <end position="468"/>
    </location>
</feature>
<keyword evidence="14" id="KW-0325">Glycoprotein</keyword>
<dbReference type="CDD" id="cd04273">
    <property type="entry name" value="ZnMc_ADAMTS_like"/>
    <property type="match status" value="1"/>
</dbReference>
<feature type="binding site" evidence="16">
    <location>
        <position position="309"/>
    </location>
    <ligand>
        <name>Ca(2+)</name>
        <dbReference type="ChEBI" id="CHEBI:29108"/>
        <label>1</label>
    </ligand>
</feature>
<keyword evidence="6 16" id="KW-0479">Metal-binding</keyword>
<protein>
    <submittedName>
        <fullName evidence="20">A disintegrin and metalloproteinase with thrombospondin motifs 15-like</fullName>
    </submittedName>
</protein>
<dbReference type="Gene3D" id="2.20.100.10">
    <property type="entry name" value="Thrombospondin type-1 (TSP1) repeat"/>
    <property type="match status" value="3"/>
</dbReference>
<feature type="binding site" evidence="16 18">
    <location>
        <position position="363"/>
    </location>
    <ligand>
        <name>Zn(2+)</name>
        <dbReference type="ChEBI" id="CHEBI:29105"/>
        <note>catalytic</note>
    </ligand>
</feature>
<dbReference type="InterPro" id="IPR024079">
    <property type="entry name" value="MetalloPept_cat_dom_sf"/>
</dbReference>
<proteinExistence type="predicted"/>
<feature type="disulfide bond" evidence="17">
    <location>
        <begin position="529"/>
        <end position="566"/>
    </location>
</feature>
<dbReference type="SUPFAM" id="SSF82895">
    <property type="entry name" value="TSP-1 type 1 repeat"/>
    <property type="match status" value="3"/>
</dbReference>
<evidence type="ECO:0000256" key="2">
    <source>
        <dbReference type="ARBA" id="ARBA00022525"/>
    </source>
</evidence>
<dbReference type="InterPro" id="IPR041645">
    <property type="entry name" value="ADAMTS_CR_2"/>
</dbReference>
<keyword evidence="7" id="KW-0732">Signal</keyword>
<dbReference type="Ensembl" id="ENSSRHT00000083457.1">
    <property type="protein sequence ID" value="ENSSRHP00000081257.1"/>
    <property type="gene ID" value="ENSSRHG00000040147.1"/>
</dbReference>
<feature type="binding site" evidence="16">
    <location>
        <position position="302"/>
    </location>
    <ligand>
        <name>Ca(2+)</name>
        <dbReference type="ChEBI" id="CHEBI:29108"/>
        <label>1</label>
    </ligand>
</feature>
<dbReference type="InterPro" id="IPR045371">
    <property type="entry name" value="ADAMTS_CR_3"/>
</dbReference>
<evidence type="ECO:0000256" key="15">
    <source>
        <dbReference type="PIRSR" id="PIRSR613273-1"/>
    </source>
</evidence>
<evidence type="ECO:0000256" key="17">
    <source>
        <dbReference type="PIRSR" id="PIRSR613273-3"/>
    </source>
</evidence>
<dbReference type="Pfam" id="PF17771">
    <property type="entry name" value="ADAMTS_CR_2"/>
    <property type="match status" value="1"/>
</dbReference>
<dbReference type="SUPFAM" id="SSF55486">
    <property type="entry name" value="Metalloproteases ('zincins'), catalytic domain"/>
    <property type="match status" value="1"/>
</dbReference>
<feature type="binding site" evidence="16">
    <location>
        <position position="302"/>
    </location>
    <ligand>
        <name>Ca(2+)</name>
        <dbReference type="ChEBI" id="CHEBI:29108"/>
        <label>2</label>
    </ligand>
</feature>
<keyword evidence="2" id="KW-0964">Secreted</keyword>
<evidence type="ECO:0000256" key="7">
    <source>
        <dbReference type="ARBA" id="ARBA00022729"/>
    </source>
</evidence>
<evidence type="ECO:0000259" key="19">
    <source>
        <dbReference type="PROSITE" id="PS50215"/>
    </source>
</evidence>
<dbReference type="InterPro" id="IPR036383">
    <property type="entry name" value="TSP1_rpt_sf"/>
</dbReference>
<keyword evidence="21" id="KW-1185">Reference proteome</keyword>
<feature type="disulfide bond" evidence="17">
    <location>
        <begin position="544"/>
        <end position="556"/>
    </location>
</feature>
<feature type="disulfide bond" evidence="17">
    <location>
        <begin position="463"/>
        <end position="497"/>
    </location>
</feature>
<dbReference type="PROSITE" id="PS50215">
    <property type="entry name" value="ADAM_MEPRO"/>
    <property type="match status" value="1"/>
</dbReference>
<evidence type="ECO:0000256" key="9">
    <source>
        <dbReference type="ARBA" id="ARBA00022801"/>
    </source>
</evidence>
<dbReference type="Proteomes" id="UP000472270">
    <property type="component" value="Unassembled WGS sequence"/>
</dbReference>
<evidence type="ECO:0000256" key="5">
    <source>
        <dbReference type="ARBA" id="ARBA00022685"/>
    </source>
</evidence>
<evidence type="ECO:0000256" key="3">
    <source>
        <dbReference type="ARBA" id="ARBA00022530"/>
    </source>
</evidence>
<dbReference type="GO" id="GO:0046872">
    <property type="term" value="F:metal ion binding"/>
    <property type="evidence" value="ECO:0007669"/>
    <property type="project" value="UniProtKB-KW"/>
</dbReference>
<feature type="disulfide bond" evidence="17">
    <location>
        <begin position="533"/>
        <end position="571"/>
    </location>
</feature>
<dbReference type="InterPro" id="IPR006586">
    <property type="entry name" value="ADAM_Cys-rich"/>
</dbReference>
<keyword evidence="12" id="KW-0865">Zymogen</keyword>
<feature type="binding site" evidence="16">
    <location>
        <position position="219"/>
    </location>
    <ligand>
        <name>Ca(2+)</name>
        <dbReference type="ChEBI" id="CHEBI:29108"/>
        <label>2</label>
    </ligand>
</feature>
<evidence type="ECO:0000256" key="6">
    <source>
        <dbReference type="ARBA" id="ARBA00022723"/>
    </source>
</evidence>
<feature type="disulfide bond" evidence="17">
    <location>
        <begin position="337"/>
        <end position="420"/>
    </location>
</feature>
<dbReference type="FunFam" id="2.20.100.10:FF:000006">
    <property type="entry name" value="A disintegrin and metalloproteinase with thrombospondin motifs 1"/>
    <property type="match status" value="1"/>
</dbReference>
<feature type="disulfide bond" evidence="17">
    <location>
        <begin position="457"/>
        <end position="478"/>
    </location>
</feature>
<dbReference type="InterPro" id="IPR002870">
    <property type="entry name" value="Peptidase_M12B_N"/>
</dbReference>
<dbReference type="AlphaFoldDB" id="A0A673LUH9"/>
<keyword evidence="5" id="KW-0165">Cleavage on pair of basic residues</keyword>
<dbReference type="FunFam" id="3.40.390.10:FF:000001">
    <property type="entry name" value="A disintegrin and metalloproteinase with thrombospondin motifs 1"/>
    <property type="match status" value="1"/>
</dbReference>
<evidence type="ECO:0000256" key="18">
    <source>
        <dbReference type="PROSITE-ProRule" id="PRU00276"/>
    </source>
</evidence>
<feature type="disulfide bond" evidence="17">
    <location>
        <begin position="320"/>
        <end position="325"/>
    </location>
</feature>
<keyword evidence="4" id="KW-0645">Protease</keyword>
<dbReference type="Pfam" id="PF00090">
    <property type="entry name" value="TSP_1"/>
    <property type="match status" value="1"/>
</dbReference>
<reference evidence="20" key="2">
    <citation type="submission" date="2025-09" db="UniProtKB">
        <authorList>
            <consortium name="Ensembl"/>
        </authorList>
    </citation>
    <scope>IDENTIFICATION</scope>
</reference>
<dbReference type="InterPro" id="IPR000884">
    <property type="entry name" value="TSP1_rpt"/>
</dbReference>
<keyword evidence="11" id="KW-0482">Metalloprotease</keyword>
<evidence type="ECO:0000256" key="1">
    <source>
        <dbReference type="ARBA" id="ARBA00004498"/>
    </source>
</evidence>
<dbReference type="Pfam" id="PF05986">
    <property type="entry name" value="ADAMTS_spacer1"/>
    <property type="match status" value="1"/>
</dbReference>
<feature type="binding site" evidence="16">
    <location>
        <position position="423"/>
    </location>
    <ligand>
        <name>Ca(2+)</name>
        <dbReference type="ChEBI" id="CHEBI:29108"/>
        <label>1</label>
    </ligand>
</feature>
<dbReference type="InterPro" id="IPR001590">
    <property type="entry name" value="Peptidase_M12B"/>
</dbReference>
<feature type="disulfide bond" evidence="17">
    <location>
        <begin position="375"/>
        <end position="404"/>
    </location>
</feature>
<keyword evidence="16" id="KW-0106">Calcium</keyword>
<dbReference type="PRINTS" id="PR01857">
    <property type="entry name" value="ADAMTSFAMILY"/>
</dbReference>
<dbReference type="PANTHER" id="PTHR13723:SF39">
    <property type="entry name" value="A DISINTEGRIN AND METALLOPROTEINASE WITH THROMBOSPONDIN MOTIFS 15"/>
    <property type="match status" value="1"/>
</dbReference>
<evidence type="ECO:0000256" key="16">
    <source>
        <dbReference type="PIRSR" id="PIRSR613273-2"/>
    </source>
</evidence>
<dbReference type="GO" id="GO:0030198">
    <property type="term" value="P:extracellular matrix organization"/>
    <property type="evidence" value="ECO:0007669"/>
    <property type="project" value="InterPro"/>
</dbReference>
<evidence type="ECO:0000256" key="12">
    <source>
        <dbReference type="ARBA" id="ARBA00023145"/>
    </source>
</evidence>
<accession>A0A673LUH9</accession>
<keyword evidence="3" id="KW-0272">Extracellular matrix</keyword>
<comment type="cofactor">
    <cofactor evidence="16">
        <name>Zn(2+)</name>
        <dbReference type="ChEBI" id="CHEBI:29105"/>
    </cofactor>
    <text evidence="16">Binds 1 zinc ion per subunit.</text>
</comment>
<sequence length="948" mass="104672">MNVLLSHEVKSSGLLGLCVMMPLPPLINNVNIVLELIVSNKPSHDKLNKELVVYRINAFNQEFYLNLLPDSSFLAPDGTFQYNTSSSSAFLGDDFRRCFYSGDINADRNSYAALSLCGGIRGAFSHNGMEYLIERRSTNTAPGLIPDDAEKTHIIRRRRHLHAPNSTSRCGVTSSLNQDVVESLEKYKHVKGHTRNLTETLLKSMSRSKRFASIPRYVEVLVVADESMAKFHGDDLKHYLLTLMSVTAKLYKHPSILNAIGIVVVKLMVINEAEKGPKVSSNAALTLRNFCTWQKKLNKINDKHPEYWDTAILFTKQDLCGATTCDTLGMADVGTMCDPKRSCSVIEDDGLPSAFTTAHELGHVFSMPHDNVKACEEVFGKLKDNHMMSPTLIQIDHNTPWSVCSAAIITDFLDAGHGDCLLDQPQKLLALPNDPPGISYSLSRQCELAFGSGSKPCPYMQACSKLWCTGKAKGQLVCQTRHFPWADGTTCGSNKLCYRGICTDKQNTNKDKVSDADGQWGRWGPYGLCSRTCGGGVQLAKRDCNNPVPENGGKYCQGLRVKYRSCNLKPCKDSGKSFREEQCEAFNGISLNTNRLSPSVVWVPKYSGVSVKDRCKLICRANGTGYFYVLAQKVVDGTPCSPDTSAVCVQGKCIKAGCDGKLSSNMKFDKCGMCGGDNQNCKKVSGMFTKPMHGYNFVVTLPVGAANVDIRQRGYRSLINDDNYLAVKNVHGKYLLNGNFVVSAVEKDIIVKGSLLRYSGTGTSVEILQASRPLKESLTVELLSVGKMTPPRVRYSYYQNVGKKEGKILRKDERNPTQNSVLEDSNKVELKKPAYQMPSYKWVAADWNKCSVTCGNGVQSRLIQCLDSDGETATHCDGTQKPSAIRVCGDPCPMWSIGEWSSCSKTCGKGFTRRPLRCITQTGLLLPRDHCSSKRKPQELDFCTVRPC</sequence>
<feature type="binding site" evidence="16 18">
    <location>
        <position position="369"/>
    </location>
    <ligand>
        <name>Zn(2+)</name>
        <dbReference type="ChEBI" id="CHEBI:29105"/>
        <note>catalytic</note>
    </ligand>
</feature>
<feature type="binding site" evidence="16">
    <location>
        <position position="420"/>
    </location>
    <ligand>
        <name>Ca(2+)</name>
        <dbReference type="ChEBI" id="CHEBI:29108"/>
        <label>1</label>
    </ligand>
</feature>
<evidence type="ECO:0000256" key="14">
    <source>
        <dbReference type="ARBA" id="ARBA00023180"/>
    </source>
</evidence>
<gene>
    <name evidence="20" type="primary">LOC107728777</name>
</gene>
<feature type="disulfide bond" evidence="17">
    <location>
        <begin position="491"/>
        <end position="502"/>
    </location>
</feature>
<dbReference type="Gene3D" id="3.40.390.10">
    <property type="entry name" value="Collagenase (Catalytic Domain)"/>
    <property type="match status" value="1"/>
</dbReference>
<keyword evidence="9" id="KW-0378">Hydrolase</keyword>
<comment type="subcellular location">
    <subcellularLocation>
        <location evidence="1">Secreted</location>
        <location evidence="1">Extracellular space</location>
        <location evidence="1">Extracellular matrix</location>
    </subcellularLocation>
</comment>
<keyword evidence="8" id="KW-0677">Repeat</keyword>
<feature type="binding site" description="in inhibited form" evidence="16">
    <location>
        <position position="170"/>
    </location>
    <ligand>
        <name>Zn(2+)</name>
        <dbReference type="ChEBI" id="CHEBI:29105"/>
        <note>catalytic</note>
    </ligand>
</feature>
<dbReference type="Pfam" id="PF01562">
    <property type="entry name" value="Pep_M12B_propep"/>
    <property type="match status" value="1"/>
</dbReference>
<evidence type="ECO:0000256" key="10">
    <source>
        <dbReference type="ARBA" id="ARBA00022833"/>
    </source>
</evidence>
<comment type="caution">
    <text evidence="18">Lacks conserved residue(s) required for the propagation of feature annotation.</text>
</comment>
<organism evidence="20 21">
    <name type="scientific">Sinocyclocheilus rhinocerous</name>
    <dbReference type="NCBI Taxonomy" id="307959"/>
    <lineage>
        <taxon>Eukaryota</taxon>
        <taxon>Metazoa</taxon>
        <taxon>Chordata</taxon>
        <taxon>Craniata</taxon>
        <taxon>Vertebrata</taxon>
        <taxon>Euteleostomi</taxon>
        <taxon>Actinopterygii</taxon>
        <taxon>Neopterygii</taxon>
        <taxon>Teleostei</taxon>
        <taxon>Ostariophysi</taxon>
        <taxon>Cypriniformes</taxon>
        <taxon>Cyprinidae</taxon>
        <taxon>Cyprininae</taxon>
        <taxon>Sinocyclocheilus</taxon>
    </lineage>
</organism>
<dbReference type="GO" id="GO:0031012">
    <property type="term" value="C:extracellular matrix"/>
    <property type="evidence" value="ECO:0007669"/>
    <property type="project" value="TreeGrafter"/>
</dbReference>
<name>A0A673LUH9_9TELE</name>
<evidence type="ECO:0000256" key="11">
    <source>
        <dbReference type="ARBA" id="ARBA00023049"/>
    </source>
</evidence>
<feature type="binding site" evidence="16">
    <location>
        <position position="423"/>
    </location>
    <ligand>
        <name>Ca(2+)</name>
        <dbReference type="ChEBI" id="CHEBI:29108"/>
        <label>2</label>
    </ligand>
</feature>
<dbReference type="FunFam" id="2.20.100.10:FF:000005">
    <property type="entry name" value="ADAM metallopeptidase with thrombospondin type 1 motif 9"/>
    <property type="match status" value="1"/>
</dbReference>
<dbReference type="PANTHER" id="PTHR13723">
    <property type="entry name" value="ADAMTS A DISINTEGRIN AND METALLOPROTEASE WITH THROMBOSPONDIN MOTIFS PROTEASE"/>
    <property type="match status" value="1"/>
</dbReference>
<dbReference type="InterPro" id="IPR010294">
    <property type="entry name" value="ADAMTS_spacer1"/>
</dbReference>
<dbReference type="Gene3D" id="2.60.120.830">
    <property type="match status" value="1"/>
</dbReference>
<evidence type="ECO:0000256" key="8">
    <source>
        <dbReference type="ARBA" id="ARBA00022737"/>
    </source>
</evidence>
<dbReference type="Pfam" id="PF19030">
    <property type="entry name" value="TSP1_ADAMTS"/>
    <property type="match status" value="2"/>
</dbReference>
<feature type="active site" evidence="15 18">
    <location>
        <position position="360"/>
    </location>
</feature>
<evidence type="ECO:0000256" key="4">
    <source>
        <dbReference type="ARBA" id="ARBA00022670"/>
    </source>
</evidence>
<reference evidence="20" key="1">
    <citation type="submission" date="2025-08" db="UniProtKB">
        <authorList>
            <consortium name="Ensembl"/>
        </authorList>
    </citation>
    <scope>IDENTIFICATION</scope>
</reference>
<evidence type="ECO:0000313" key="20">
    <source>
        <dbReference type="Ensembl" id="ENSSRHP00000081257.1"/>
    </source>
</evidence>
<keyword evidence="13 17" id="KW-1015">Disulfide bond</keyword>
<feature type="disulfide bond" evidence="17">
    <location>
        <begin position="291"/>
        <end position="343"/>
    </location>
</feature>
<evidence type="ECO:0000313" key="21">
    <source>
        <dbReference type="Proteomes" id="UP000472270"/>
    </source>
</evidence>
<dbReference type="FunFam" id="2.60.120.830:FF:000001">
    <property type="entry name" value="A disintegrin and metalloproteinase with thrombospondin motifs 1"/>
    <property type="match status" value="1"/>
</dbReference>
<feature type="binding site" evidence="16 18">
    <location>
        <position position="359"/>
    </location>
    <ligand>
        <name>Zn(2+)</name>
        <dbReference type="ChEBI" id="CHEBI:29105"/>
        <note>catalytic</note>
    </ligand>
</feature>
<evidence type="ECO:0000256" key="13">
    <source>
        <dbReference type="ARBA" id="ARBA00023157"/>
    </source>
</evidence>
<dbReference type="Gene3D" id="3.40.1620.60">
    <property type="match status" value="2"/>
</dbReference>
<dbReference type="SMART" id="SM00608">
    <property type="entry name" value="ACR"/>
    <property type="match status" value="1"/>
</dbReference>
<dbReference type="Pfam" id="PF19236">
    <property type="entry name" value="ADAMTS_CR_3"/>
    <property type="match status" value="1"/>
</dbReference>
<dbReference type="PROSITE" id="PS50092">
    <property type="entry name" value="TSP1"/>
    <property type="match status" value="3"/>
</dbReference>
<dbReference type="SMART" id="SM00209">
    <property type="entry name" value="TSP1"/>
    <property type="match status" value="3"/>
</dbReference>
<dbReference type="GO" id="GO:0006508">
    <property type="term" value="P:proteolysis"/>
    <property type="evidence" value="ECO:0007669"/>
    <property type="project" value="UniProtKB-KW"/>
</dbReference>
<keyword evidence="10 16" id="KW-0862">Zinc</keyword>